<dbReference type="Gene3D" id="2.180.10.10">
    <property type="entry name" value="RHS repeat-associated core"/>
    <property type="match status" value="1"/>
</dbReference>
<evidence type="ECO:0008006" key="3">
    <source>
        <dbReference type="Google" id="ProtNLM"/>
    </source>
</evidence>
<gene>
    <name evidence="1" type="ORF">GCM10009118_34180</name>
</gene>
<evidence type="ECO:0000313" key="2">
    <source>
        <dbReference type="Proteomes" id="UP001501126"/>
    </source>
</evidence>
<reference evidence="2" key="1">
    <citation type="journal article" date="2019" name="Int. J. Syst. Evol. Microbiol.">
        <title>The Global Catalogue of Microorganisms (GCM) 10K type strain sequencing project: providing services to taxonomists for standard genome sequencing and annotation.</title>
        <authorList>
            <consortium name="The Broad Institute Genomics Platform"/>
            <consortium name="The Broad Institute Genome Sequencing Center for Infectious Disease"/>
            <person name="Wu L."/>
            <person name="Ma J."/>
        </authorList>
    </citation>
    <scope>NUCLEOTIDE SEQUENCE [LARGE SCALE GENOMIC DNA]</scope>
    <source>
        <strain evidence="2">JCM 16083</strain>
    </source>
</reference>
<name>A0ABP3Y849_9FLAO</name>
<protein>
    <recommendedName>
        <fullName evidence="3">RHS repeat-associated core domain-containing protein</fullName>
    </recommendedName>
</protein>
<keyword evidence="2" id="KW-1185">Reference proteome</keyword>
<dbReference type="RefSeq" id="WP_343791061.1">
    <property type="nucleotide sequence ID" value="NZ_BAAAFH010000025.1"/>
</dbReference>
<dbReference type="EMBL" id="BAAAFH010000025">
    <property type="protein sequence ID" value="GAA0877008.1"/>
    <property type="molecule type" value="Genomic_DNA"/>
</dbReference>
<evidence type="ECO:0000313" key="1">
    <source>
        <dbReference type="EMBL" id="GAA0877008.1"/>
    </source>
</evidence>
<accession>A0ABP3Y849</accession>
<dbReference type="Proteomes" id="UP001501126">
    <property type="component" value="Unassembled WGS sequence"/>
</dbReference>
<comment type="caution">
    <text evidence="1">The sequence shown here is derived from an EMBL/GenBank/DDBJ whole genome shotgun (WGS) entry which is preliminary data.</text>
</comment>
<organism evidence="1 2">
    <name type="scientific">Wandonia haliotis</name>
    <dbReference type="NCBI Taxonomy" id="574963"/>
    <lineage>
        <taxon>Bacteria</taxon>
        <taxon>Pseudomonadati</taxon>
        <taxon>Bacteroidota</taxon>
        <taxon>Flavobacteriia</taxon>
        <taxon>Flavobacteriales</taxon>
        <taxon>Crocinitomicaceae</taxon>
        <taxon>Wandonia</taxon>
    </lineage>
</organism>
<sequence>MDNLGQWNGILCVFPTVAGRTYTVHYTLGLNGGPKLIPFVRNNITSANIQVQHITSDGRYTLTFVAPSSETMFAVENPNTGTRSMYLSYLFVQDVNAAAVVEDFCYVADVKSYSDYMPFGMQMPNRNGSDNADSYRYSFQGQEKDDEIKGEGNSLNYTFRMHDPRVGRFFALDPLAYDYPHNSPYAFSENRVIDGIELEGMEFERSIDKAGNTIGMNLTIYMDPIMIEFYGYEAIENELSKQYTLLINNSLEGDVSAKVIVLREDQKRNWNTFRVAGQQNEDETSVGGANISFFATIPLNRNGKLRELDEVVNDFLHEALHPYIDAHPFERSYGEDDKLYQIDDGVFESIPGVTNLRIKENIMMYGSRTVDGTLLSDYWKENGLPLHLTQGQMQRIYDEIDKMNAIGNAPVKQGHYKITKTNQSLNDLINGVGKQQPKPKEE</sequence>
<proteinExistence type="predicted"/>